<comment type="caution">
    <text evidence="3">The sequence shown here is derived from an EMBL/GenBank/DDBJ whole genome shotgun (WGS) entry which is preliminary data.</text>
</comment>
<dbReference type="InterPro" id="IPR012337">
    <property type="entry name" value="RNaseH-like_sf"/>
</dbReference>
<dbReference type="Pfam" id="PF17921">
    <property type="entry name" value="Integrase_H2C2"/>
    <property type="match status" value="1"/>
</dbReference>
<dbReference type="PANTHER" id="PTHR37984:SF5">
    <property type="entry name" value="PROTEIN NYNRIN-LIKE"/>
    <property type="match status" value="1"/>
</dbReference>
<dbReference type="EMBL" id="JWZT01005214">
    <property type="protein sequence ID" value="KII61852.1"/>
    <property type="molecule type" value="Genomic_DNA"/>
</dbReference>
<dbReference type="InterPro" id="IPR036397">
    <property type="entry name" value="RNaseH_sf"/>
</dbReference>
<evidence type="ECO:0000313" key="3">
    <source>
        <dbReference type="EMBL" id="KII61852.1"/>
    </source>
</evidence>
<evidence type="ECO:0000313" key="4">
    <source>
        <dbReference type="Proteomes" id="UP000031668"/>
    </source>
</evidence>
<dbReference type="InterPro" id="IPR041588">
    <property type="entry name" value="Integrase_H2C2"/>
</dbReference>
<proteinExistence type="predicted"/>
<evidence type="ECO:0000256" key="1">
    <source>
        <dbReference type="SAM" id="MobiDB-lite"/>
    </source>
</evidence>
<gene>
    <name evidence="3" type="ORF">RF11_05007</name>
</gene>
<feature type="compositionally biased region" description="Basic and acidic residues" evidence="1">
    <location>
        <begin position="299"/>
        <end position="319"/>
    </location>
</feature>
<evidence type="ECO:0000259" key="2">
    <source>
        <dbReference type="PROSITE" id="PS50994"/>
    </source>
</evidence>
<dbReference type="Gene3D" id="3.30.420.10">
    <property type="entry name" value="Ribonuclease H-like superfamily/Ribonuclease H"/>
    <property type="match status" value="1"/>
</dbReference>
<feature type="region of interest" description="Disordered" evidence="1">
    <location>
        <begin position="295"/>
        <end position="342"/>
    </location>
</feature>
<dbReference type="GO" id="GO:0015074">
    <property type="term" value="P:DNA integration"/>
    <property type="evidence" value="ECO:0007669"/>
    <property type="project" value="InterPro"/>
</dbReference>
<dbReference type="InterPro" id="IPR001584">
    <property type="entry name" value="Integrase_cat-core"/>
</dbReference>
<dbReference type="SUPFAM" id="SSF53098">
    <property type="entry name" value="Ribonuclease H-like"/>
    <property type="match status" value="1"/>
</dbReference>
<dbReference type="Gene3D" id="1.10.340.70">
    <property type="match status" value="1"/>
</dbReference>
<feature type="domain" description="Integrase catalytic" evidence="2">
    <location>
        <begin position="35"/>
        <end position="207"/>
    </location>
</feature>
<dbReference type="OMA" id="FTAYISQ"/>
<accession>A0A0C2IYC4</accession>
<dbReference type="PROSITE" id="PS50994">
    <property type="entry name" value="INTEGRASE"/>
    <property type="match status" value="1"/>
</dbReference>
<sequence>MKSLTQYYVWWPSMNKDIEDHVKKCYKCQSMKNNEADSPLYSWNITESRWTRLHMDLAGPLDGVFWLVIVDEHSKWCEVYLLKHATSHDIVNYVLDCFSRFGVPKVVVTDNGPQFISHEFSQFLIENGVKHIKSSPYHPKTNGQVERTIQTLKNKYTKLCHIPDIKKRIAITLFCPAEARLRRKPNTLIDNIRTNILASLEASSTKQSNDHDKGSRYREFEAGDNVWIKNELQRGYHPGKVIERSGDLSYTVETDGLLKRKHADQLRRSQAPGEFLSCKPNLPEFEEQLYSKTEIPTLEPHDNSSEPHIETGPHSEMPRPDCSTGDDSRNESVPFHTSERIKNSLVKESQGLASIKKRRTDVCII</sequence>
<dbReference type="Proteomes" id="UP000031668">
    <property type="component" value="Unassembled WGS sequence"/>
</dbReference>
<dbReference type="PANTHER" id="PTHR37984">
    <property type="entry name" value="PROTEIN CBG26694"/>
    <property type="match status" value="1"/>
</dbReference>
<dbReference type="OrthoDB" id="10057979at2759"/>
<dbReference type="AlphaFoldDB" id="A0A0C2IYC4"/>
<protein>
    <submittedName>
        <fullName evidence="3">Pro-Pol polyprotein</fullName>
    </submittedName>
</protein>
<dbReference type="GO" id="GO:0003676">
    <property type="term" value="F:nucleic acid binding"/>
    <property type="evidence" value="ECO:0007669"/>
    <property type="project" value="InterPro"/>
</dbReference>
<keyword evidence="4" id="KW-1185">Reference proteome</keyword>
<reference evidence="3 4" key="1">
    <citation type="journal article" date="2014" name="Genome Biol. Evol.">
        <title>The genome of the myxosporean Thelohanellus kitauei shows adaptations to nutrient acquisition within its fish host.</title>
        <authorList>
            <person name="Yang Y."/>
            <person name="Xiong J."/>
            <person name="Zhou Z."/>
            <person name="Huo F."/>
            <person name="Miao W."/>
            <person name="Ran C."/>
            <person name="Liu Y."/>
            <person name="Zhang J."/>
            <person name="Feng J."/>
            <person name="Wang M."/>
            <person name="Wang M."/>
            <person name="Wang L."/>
            <person name="Yao B."/>
        </authorList>
    </citation>
    <scope>NUCLEOTIDE SEQUENCE [LARGE SCALE GENOMIC DNA]</scope>
    <source>
        <strain evidence="3">Wuqing</strain>
    </source>
</reference>
<organism evidence="3 4">
    <name type="scientific">Thelohanellus kitauei</name>
    <name type="common">Myxosporean</name>
    <dbReference type="NCBI Taxonomy" id="669202"/>
    <lineage>
        <taxon>Eukaryota</taxon>
        <taxon>Metazoa</taxon>
        <taxon>Cnidaria</taxon>
        <taxon>Myxozoa</taxon>
        <taxon>Myxosporea</taxon>
        <taxon>Bivalvulida</taxon>
        <taxon>Platysporina</taxon>
        <taxon>Myxobolidae</taxon>
        <taxon>Thelohanellus</taxon>
    </lineage>
</organism>
<name>A0A0C2IYC4_THEKT</name>
<dbReference type="Pfam" id="PF00665">
    <property type="entry name" value="rve"/>
    <property type="match status" value="1"/>
</dbReference>
<dbReference type="InterPro" id="IPR050951">
    <property type="entry name" value="Retrovirus_Pol_polyprotein"/>
</dbReference>